<dbReference type="GO" id="GO:0034220">
    <property type="term" value="P:monoatomic ion transmembrane transport"/>
    <property type="evidence" value="ECO:0007669"/>
    <property type="project" value="UniProtKB-KW"/>
</dbReference>
<dbReference type="Proteomes" id="UP000831787">
    <property type="component" value="Chromosome"/>
</dbReference>
<evidence type="ECO:0000259" key="3">
    <source>
        <dbReference type="PROSITE" id="PS51201"/>
    </source>
</evidence>
<dbReference type="SUPFAM" id="SSF51735">
    <property type="entry name" value="NAD(P)-binding Rossmann-fold domains"/>
    <property type="match status" value="1"/>
</dbReference>
<dbReference type="PANTHER" id="PTHR43833:SF9">
    <property type="entry name" value="POTASSIUM CHANNEL PROTEIN YUGO-RELATED"/>
    <property type="match status" value="1"/>
</dbReference>
<dbReference type="InterPro" id="IPR050721">
    <property type="entry name" value="Trk_Ktr_HKT_K-transport"/>
</dbReference>
<dbReference type="Gene3D" id="3.40.50.720">
    <property type="entry name" value="NAD(P)-binding Rossmann-like Domain"/>
    <property type="match status" value="1"/>
</dbReference>
<feature type="transmembrane region" description="Helical" evidence="2">
    <location>
        <begin position="80"/>
        <end position="98"/>
    </location>
</feature>
<sequence>MKVKRRETAMQNWIRFYFRIPIFMRLLGTVLILMGLFGLIIHLLEPLSFPTIFDGIWWAFVTGATVGYGDYVPLSPAGKITGIVLILSGGGLVTFYMATLSAATVKHEQALSRGEVPYKNNGHLVLIGWNERTRQLIDMVQQYESQEKIVLIDRTMNEFYERLPLVHFIKGDASNEEILEKANVKEARIAVVTADPSKKEEQADQSVIHQTVALKGHHPQLFIIAEVLTERQKINAQRAGANTVIRSNDFMSSLFYHELYRNEPAQPFQLLLDLLTSSQFHEEELPEKLLGESMIKIMEHFLSENHLVIAVKKEKEINFHIQLNMQLERGDRLIVFTPLRS</sequence>
<evidence type="ECO:0000313" key="5">
    <source>
        <dbReference type="Proteomes" id="UP000831787"/>
    </source>
</evidence>
<accession>A0ABY4ENN1</accession>
<keyword evidence="2" id="KW-0812">Transmembrane</keyword>
<dbReference type="InterPro" id="IPR036291">
    <property type="entry name" value="NAD(P)-bd_dom_sf"/>
</dbReference>
<keyword evidence="2" id="KW-1133">Transmembrane helix</keyword>
<evidence type="ECO:0000313" key="4">
    <source>
        <dbReference type="EMBL" id="UOQ46072.1"/>
    </source>
</evidence>
<dbReference type="PANTHER" id="PTHR43833">
    <property type="entry name" value="POTASSIUM CHANNEL PROTEIN 2-RELATED-RELATED"/>
    <property type="match status" value="1"/>
</dbReference>
<dbReference type="Pfam" id="PF02254">
    <property type="entry name" value="TrkA_N"/>
    <property type="match status" value="1"/>
</dbReference>
<dbReference type="RefSeq" id="WP_244713076.1">
    <property type="nucleotide sequence ID" value="NZ_CP095073.1"/>
</dbReference>
<dbReference type="Gene3D" id="1.10.287.70">
    <property type="match status" value="1"/>
</dbReference>
<keyword evidence="4" id="KW-0407">Ion channel</keyword>
<keyword evidence="4" id="KW-0813">Transport</keyword>
<feature type="transmembrane region" description="Helical" evidence="2">
    <location>
        <begin position="20"/>
        <end position="44"/>
    </location>
</feature>
<keyword evidence="2" id="KW-0472">Membrane</keyword>
<dbReference type="Pfam" id="PF07885">
    <property type="entry name" value="Ion_trans_2"/>
    <property type="match status" value="1"/>
</dbReference>
<dbReference type="SUPFAM" id="SSF81324">
    <property type="entry name" value="Voltage-gated potassium channels"/>
    <property type="match status" value="1"/>
</dbReference>
<reference evidence="4 5" key="1">
    <citation type="submission" date="2022-04" db="EMBL/GenBank/DDBJ databases">
        <title>Halobacillus sp. isolated from saltern.</title>
        <authorList>
            <person name="Won M."/>
            <person name="Lee C.-M."/>
            <person name="Woen H.-Y."/>
            <person name="Kwon S.-W."/>
        </authorList>
    </citation>
    <scope>NUCLEOTIDE SEQUENCE [LARGE SCALE GENOMIC DNA]</scope>
    <source>
        <strain evidence="4 5">SSBR10-3</strain>
    </source>
</reference>
<feature type="transmembrane region" description="Helical" evidence="2">
    <location>
        <begin position="56"/>
        <end position="73"/>
    </location>
</feature>
<keyword evidence="4" id="KW-0406">Ion transport</keyword>
<dbReference type="InterPro" id="IPR013099">
    <property type="entry name" value="K_chnl_dom"/>
</dbReference>
<gene>
    <name evidence="4" type="ORF">MUN89_09215</name>
</gene>
<dbReference type="EMBL" id="CP095073">
    <property type="protein sequence ID" value="UOQ46072.1"/>
    <property type="molecule type" value="Genomic_DNA"/>
</dbReference>
<organism evidence="4 5">
    <name type="scientific">Halobacillus salinarum</name>
    <dbReference type="NCBI Taxonomy" id="2932257"/>
    <lineage>
        <taxon>Bacteria</taxon>
        <taxon>Bacillati</taxon>
        <taxon>Bacillota</taxon>
        <taxon>Bacilli</taxon>
        <taxon>Bacillales</taxon>
        <taxon>Bacillaceae</taxon>
        <taxon>Halobacillus</taxon>
    </lineage>
</organism>
<evidence type="ECO:0000256" key="1">
    <source>
        <dbReference type="ARBA" id="ARBA00004651"/>
    </source>
</evidence>
<dbReference type="InterPro" id="IPR003148">
    <property type="entry name" value="RCK_N"/>
</dbReference>
<keyword evidence="5" id="KW-1185">Reference proteome</keyword>
<evidence type="ECO:0000256" key="2">
    <source>
        <dbReference type="SAM" id="Phobius"/>
    </source>
</evidence>
<comment type="subcellular location">
    <subcellularLocation>
        <location evidence="1">Cell membrane</location>
        <topology evidence="1">Multi-pass membrane protein</topology>
    </subcellularLocation>
</comment>
<dbReference type="PROSITE" id="PS51201">
    <property type="entry name" value="RCK_N"/>
    <property type="match status" value="1"/>
</dbReference>
<feature type="domain" description="RCK N-terminal" evidence="3">
    <location>
        <begin position="121"/>
        <end position="246"/>
    </location>
</feature>
<name>A0ABY4ENN1_9BACI</name>
<protein>
    <submittedName>
        <fullName evidence="4">Potassium channel family protein</fullName>
    </submittedName>
</protein>
<proteinExistence type="predicted"/>